<keyword evidence="2" id="KW-1185">Reference proteome</keyword>
<name>A0A498HAJ2_MALDO</name>
<comment type="caution">
    <text evidence="1">The sequence shown here is derived from an EMBL/GenBank/DDBJ whole genome shotgun (WGS) entry which is preliminary data.</text>
</comment>
<sequence length="92" mass="10610">MPCRFTAPPLHAVHILSYSKQPPLHETGWCSCSQGVFLYHENYTFCHFCQFTKEAIALFLRKTNENGLKTLSFNDKDKIKGKVNSTRIDFLV</sequence>
<protein>
    <submittedName>
        <fullName evidence="1">Uncharacterized protein</fullName>
    </submittedName>
</protein>
<accession>A0A498HAJ2</accession>
<proteinExistence type="predicted"/>
<reference evidence="1 2" key="1">
    <citation type="submission" date="2018-10" db="EMBL/GenBank/DDBJ databases">
        <title>A high-quality apple genome assembly.</title>
        <authorList>
            <person name="Hu J."/>
        </authorList>
    </citation>
    <scope>NUCLEOTIDE SEQUENCE [LARGE SCALE GENOMIC DNA]</scope>
    <source>
        <strain evidence="2">cv. HFTH1</strain>
        <tissue evidence="1">Young leaf</tissue>
    </source>
</reference>
<evidence type="ECO:0000313" key="1">
    <source>
        <dbReference type="EMBL" id="RXH68029.1"/>
    </source>
</evidence>
<organism evidence="1 2">
    <name type="scientific">Malus domestica</name>
    <name type="common">Apple</name>
    <name type="synonym">Pyrus malus</name>
    <dbReference type="NCBI Taxonomy" id="3750"/>
    <lineage>
        <taxon>Eukaryota</taxon>
        <taxon>Viridiplantae</taxon>
        <taxon>Streptophyta</taxon>
        <taxon>Embryophyta</taxon>
        <taxon>Tracheophyta</taxon>
        <taxon>Spermatophyta</taxon>
        <taxon>Magnoliopsida</taxon>
        <taxon>eudicotyledons</taxon>
        <taxon>Gunneridae</taxon>
        <taxon>Pentapetalae</taxon>
        <taxon>rosids</taxon>
        <taxon>fabids</taxon>
        <taxon>Rosales</taxon>
        <taxon>Rosaceae</taxon>
        <taxon>Amygdaloideae</taxon>
        <taxon>Maleae</taxon>
        <taxon>Malus</taxon>
    </lineage>
</organism>
<dbReference type="Proteomes" id="UP000290289">
    <property type="component" value="Chromosome 17"/>
</dbReference>
<evidence type="ECO:0000313" key="2">
    <source>
        <dbReference type="Proteomes" id="UP000290289"/>
    </source>
</evidence>
<dbReference type="AlphaFoldDB" id="A0A498HAJ2"/>
<dbReference type="EMBL" id="RDQH01000343">
    <property type="protein sequence ID" value="RXH68029.1"/>
    <property type="molecule type" value="Genomic_DNA"/>
</dbReference>
<gene>
    <name evidence="1" type="ORF">DVH24_028176</name>
</gene>